<dbReference type="EMBL" id="JAPNKA010000001">
    <property type="protein sequence ID" value="MCY1083431.1"/>
    <property type="molecule type" value="Genomic_DNA"/>
</dbReference>
<evidence type="ECO:0000313" key="2">
    <source>
        <dbReference type="Proteomes" id="UP001207654"/>
    </source>
</evidence>
<dbReference type="RefSeq" id="WP_267541960.1">
    <property type="nucleotide sequence ID" value="NZ_JAPNKA010000001.1"/>
</dbReference>
<dbReference type="Proteomes" id="UP001207654">
    <property type="component" value="Unassembled WGS sequence"/>
</dbReference>
<sequence length="368" mass="41371">MGIEERRAISRFQETNYRELRKQIDQAARFEVPVEVEWNTLAQEGAASDYEVCWTKVYFEPLIGALEAIASDELGRRMLRSTLKSVVIRNTIGAVYGETMVQFRNGVLTLDHEPLTNVDEVWDRREAMKKALSATQEEEEVGNPLEAFLSWKAFGVEALLQLMQRMTLRQRAGIPIFVPRMSLLLRNGREVSGFLWDIPESREGRVVLLLDGRERGGSEGNMTFVPVGHIETVTVHDVTSFGVVSRDQCETPSLLQFMRRLVELEAELSGVLETSLTVELAPGMTPTTAGEMRALGFLADRSREVLVALARDKVGQASLNEKVQHIHLRVGDKSQVLLTGSTLELTISRTLVEWFTREELETAVRAAL</sequence>
<comment type="caution">
    <text evidence="1">The sequence shown here is derived from an EMBL/GenBank/DDBJ whole genome shotgun (WGS) entry which is preliminary data.</text>
</comment>
<proteinExistence type="predicted"/>
<reference evidence="1 2" key="1">
    <citation type="submission" date="2022-11" db="EMBL/GenBank/DDBJ databases">
        <title>Minimal conservation of predation-associated metabolite biosynthetic gene clusters underscores biosynthetic potential of Myxococcota including descriptions for ten novel species: Archangium lansinium sp. nov., Myxococcus landrumus sp. nov., Nannocystis bai.</title>
        <authorList>
            <person name="Ahearne A."/>
            <person name="Stevens C."/>
            <person name="Phillips K."/>
        </authorList>
    </citation>
    <scope>NUCLEOTIDE SEQUENCE [LARGE SCALE GENOMIC DNA]</scope>
    <source>
        <strain evidence="1 2">MIWBW</strain>
    </source>
</reference>
<accession>A0ABT4AP19</accession>
<gene>
    <name evidence="1" type="ORF">OV287_54240</name>
</gene>
<name>A0ABT4AP19_9BACT</name>
<protein>
    <submittedName>
        <fullName evidence="1">Uncharacterized protein</fullName>
    </submittedName>
</protein>
<keyword evidence="2" id="KW-1185">Reference proteome</keyword>
<evidence type="ECO:0000313" key="1">
    <source>
        <dbReference type="EMBL" id="MCY1083431.1"/>
    </source>
</evidence>
<organism evidence="1 2">
    <name type="scientific">Archangium lansingense</name>
    <dbReference type="NCBI Taxonomy" id="2995310"/>
    <lineage>
        <taxon>Bacteria</taxon>
        <taxon>Pseudomonadati</taxon>
        <taxon>Myxococcota</taxon>
        <taxon>Myxococcia</taxon>
        <taxon>Myxococcales</taxon>
        <taxon>Cystobacterineae</taxon>
        <taxon>Archangiaceae</taxon>
        <taxon>Archangium</taxon>
    </lineage>
</organism>